<organism evidence="2 3">
    <name type="scientific">Aquicella siphonis</name>
    <dbReference type="NCBI Taxonomy" id="254247"/>
    <lineage>
        <taxon>Bacteria</taxon>
        <taxon>Pseudomonadati</taxon>
        <taxon>Pseudomonadota</taxon>
        <taxon>Gammaproteobacteria</taxon>
        <taxon>Legionellales</taxon>
        <taxon>Coxiellaceae</taxon>
        <taxon>Aquicella</taxon>
    </lineage>
</organism>
<evidence type="ECO:0000313" key="2">
    <source>
        <dbReference type="EMBL" id="VVC75645.1"/>
    </source>
</evidence>
<gene>
    <name evidence="2" type="ORF">AQUSIP_09350</name>
</gene>
<proteinExistence type="predicted"/>
<evidence type="ECO:0000313" key="3">
    <source>
        <dbReference type="Proteomes" id="UP000324194"/>
    </source>
</evidence>
<sequence>MRTTRIVSKLAASITIISFCCVTLSIPSAHAGYLIPPAPGPFVECVNCCGSYPVKPHKHKHKKHYKKIKHYKHYKYYRYIPCNAYYYACPMPVVMAPCVTAAGCYRIQTHEFVEFNTSPNAYGSGRYIDNTYDNYDPDMSTGDDDPTIYPGMNIDR</sequence>
<dbReference type="AlphaFoldDB" id="A0A5E4PG83"/>
<accession>A0A5E4PG83</accession>
<evidence type="ECO:0000256" key="1">
    <source>
        <dbReference type="SAM" id="SignalP"/>
    </source>
</evidence>
<evidence type="ECO:0008006" key="4">
    <source>
        <dbReference type="Google" id="ProtNLM"/>
    </source>
</evidence>
<keyword evidence="3" id="KW-1185">Reference proteome</keyword>
<reference evidence="2 3" key="1">
    <citation type="submission" date="2019-08" db="EMBL/GenBank/DDBJ databases">
        <authorList>
            <person name="Guy L."/>
        </authorList>
    </citation>
    <scope>NUCLEOTIDE SEQUENCE [LARGE SCALE GENOMIC DNA]</scope>
    <source>
        <strain evidence="2 3">SGT-108</strain>
    </source>
</reference>
<dbReference type="EMBL" id="LR699119">
    <property type="protein sequence ID" value="VVC75645.1"/>
    <property type="molecule type" value="Genomic_DNA"/>
</dbReference>
<protein>
    <recommendedName>
        <fullName evidence="4">Secreted protein</fullName>
    </recommendedName>
</protein>
<dbReference type="KEGG" id="asip:AQUSIP_09350"/>
<name>A0A5E4PG83_9COXI</name>
<dbReference type="RefSeq" id="WP_148338933.1">
    <property type="nucleotide sequence ID" value="NZ_LR699119.1"/>
</dbReference>
<feature type="signal peptide" evidence="1">
    <location>
        <begin position="1"/>
        <end position="31"/>
    </location>
</feature>
<keyword evidence="1" id="KW-0732">Signal</keyword>
<dbReference type="Proteomes" id="UP000324194">
    <property type="component" value="Chromosome 1"/>
</dbReference>
<feature type="chain" id="PRO_5023149727" description="Secreted protein" evidence="1">
    <location>
        <begin position="32"/>
        <end position="156"/>
    </location>
</feature>